<evidence type="ECO:0000313" key="2">
    <source>
        <dbReference type="EMBL" id="CAL6054230.1"/>
    </source>
</evidence>
<name>A0AA86TBP1_9EUKA</name>
<dbReference type="AlphaFoldDB" id="A0AA86TBP1"/>
<keyword evidence="3" id="KW-1185">Reference proteome</keyword>
<dbReference type="EMBL" id="CATOUU010000025">
    <property type="protein sequence ID" value="CAI9913451.1"/>
    <property type="molecule type" value="Genomic_DNA"/>
</dbReference>
<evidence type="ECO:0000313" key="3">
    <source>
        <dbReference type="Proteomes" id="UP001642409"/>
    </source>
</evidence>
<gene>
    <name evidence="1" type="ORF">HINF_LOCUS1096</name>
    <name evidence="2" type="ORF">HINF_LOCUS45967</name>
</gene>
<accession>A0AA86TBP1</accession>
<organism evidence="1">
    <name type="scientific">Hexamita inflata</name>
    <dbReference type="NCBI Taxonomy" id="28002"/>
    <lineage>
        <taxon>Eukaryota</taxon>
        <taxon>Metamonada</taxon>
        <taxon>Diplomonadida</taxon>
        <taxon>Hexamitidae</taxon>
        <taxon>Hexamitinae</taxon>
        <taxon>Hexamita</taxon>
    </lineage>
</organism>
<proteinExistence type="predicted"/>
<protein>
    <submittedName>
        <fullName evidence="2">Hypothetical_protein</fullName>
    </submittedName>
</protein>
<dbReference type="Proteomes" id="UP001642409">
    <property type="component" value="Unassembled WGS sequence"/>
</dbReference>
<evidence type="ECO:0000313" key="1">
    <source>
        <dbReference type="EMBL" id="CAI9913451.1"/>
    </source>
</evidence>
<comment type="caution">
    <text evidence="1">The sequence shown here is derived from an EMBL/GenBank/DDBJ whole genome shotgun (WGS) entry which is preliminary data.</text>
</comment>
<sequence>MSNLSQVLYAYFRCKFPKPDSPADVYSYIYSIQVSTSSILNSGACDCTTVSSSLAGTQIVSAGCVWEKCLASNSYVCSGVKITCFSPALYLSMCDYARPNRLWLMQNIIQSSVRDLV</sequence>
<dbReference type="EMBL" id="CAXDID020000201">
    <property type="protein sequence ID" value="CAL6054230.1"/>
    <property type="molecule type" value="Genomic_DNA"/>
</dbReference>
<reference evidence="1" key="1">
    <citation type="submission" date="2023-06" db="EMBL/GenBank/DDBJ databases">
        <authorList>
            <person name="Kurt Z."/>
        </authorList>
    </citation>
    <scope>NUCLEOTIDE SEQUENCE</scope>
</reference>
<reference evidence="2 3" key="2">
    <citation type="submission" date="2024-07" db="EMBL/GenBank/DDBJ databases">
        <authorList>
            <person name="Akdeniz Z."/>
        </authorList>
    </citation>
    <scope>NUCLEOTIDE SEQUENCE [LARGE SCALE GENOMIC DNA]</scope>
</reference>